<evidence type="ECO:0000313" key="1">
    <source>
        <dbReference type="EMBL" id="ETP43296.1"/>
    </source>
</evidence>
<proteinExistence type="predicted"/>
<dbReference type="EMBL" id="ANIY01002053">
    <property type="protein sequence ID" value="ETP43296.1"/>
    <property type="molecule type" value="Genomic_DNA"/>
</dbReference>
<organism evidence="1 2">
    <name type="scientific">Phytophthora nicotianae P10297</name>
    <dbReference type="NCBI Taxonomy" id="1317064"/>
    <lineage>
        <taxon>Eukaryota</taxon>
        <taxon>Sar</taxon>
        <taxon>Stramenopiles</taxon>
        <taxon>Oomycota</taxon>
        <taxon>Peronosporomycetes</taxon>
        <taxon>Peronosporales</taxon>
        <taxon>Peronosporaceae</taxon>
        <taxon>Phytophthora</taxon>
    </lineage>
</organism>
<gene>
    <name evidence="1" type="ORF">F442_09899</name>
</gene>
<protein>
    <submittedName>
        <fullName evidence="1">Uncharacterized protein</fullName>
    </submittedName>
</protein>
<reference evidence="1 2" key="1">
    <citation type="submission" date="2013-11" db="EMBL/GenBank/DDBJ databases">
        <title>The Genome Sequence of Phytophthora parasitica P10297.</title>
        <authorList>
            <consortium name="The Broad Institute Genomics Platform"/>
            <person name="Russ C."/>
            <person name="Tyler B."/>
            <person name="Panabieres F."/>
            <person name="Shan W."/>
            <person name="Tripathy S."/>
            <person name="Grunwald N."/>
            <person name="Machado M."/>
            <person name="Johnson C.S."/>
            <person name="Walker B."/>
            <person name="Young S.K."/>
            <person name="Zeng Q."/>
            <person name="Gargeya S."/>
            <person name="Fitzgerald M."/>
            <person name="Haas B."/>
            <person name="Abouelleil A."/>
            <person name="Allen A.W."/>
            <person name="Alvarado L."/>
            <person name="Arachchi H.M."/>
            <person name="Berlin A.M."/>
            <person name="Chapman S.B."/>
            <person name="Gainer-Dewar J."/>
            <person name="Goldberg J."/>
            <person name="Griggs A."/>
            <person name="Gujja S."/>
            <person name="Hansen M."/>
            <person name="Howarth C."/>
            <person name="Imamovic A."/>
            <person name="Ireland A."/>
            <person name="Larimer J."/>
            <person name="McCowan C."/>
            <person name="Murphy C."/>
            <person name="Pearson M."/>
            <person name="Poon T.W."/>
            <person name="Priest M."/>
            <person name="Roberts A."/>
            <person name="Saif S."/>
            <person name="Shea T."/>
            <person name="Sisk P."/>
            <person name="Sykes S."/>
            <person name="Wortman J."/>
            <person name="Nusbaum C."/>
            <person name="Birren B."/>
        </authorList>
    </citation>
    <scope>NUCLEOTIDE SEQUENCE [LARGE SCALE GENOMIC DNA]</scope>
    <source>
        <strain evidence="1 2">P10297</strain>
    </source>
</reference>
<accession>W2Z8L1</accession>
<sequence length="30" mass="3475">LHDHRKRVPTRLQKSCGGIWPRAYGCTIPQ</sequence>
<name>W2Z8L1_PHYNI</name>
<comment type="caution">
    <text evidence="1">The sequence shown here is derived from an EMBL/GenBank/DDBJ whole genome shotgun (WGS) entry which is preliminary data.</text>
</comment>
<evidence type="ECO:0000313" key="2">
    <source>
        <dbReference type="Proteomes" id="UP000018948"/>
    </source>
</evidence>
<dbReference type="AlphaFoldDB" id="W2Z8L1"/>
<feature type="non-terminal residue" evidence="1">
    <location>
        <position position="1"/>
    </location>
</feature>
<dbReference type="Proteomes" id="UP000018948">
    <property type="component" value="Unassembled WGS sequence"/>
</dbReference>